<gene>
    <name evidence="2" type="ORF">F383_26211</name>
</gene>
<keyword evidence="1" id="KW-0472">Membrane</keyword>
<organism evidence="2 3">
    <name type="scientific">Gossypium arboreum</name>
    <name type="common">Tree cotton</name>
    <name type="synonym">Gossypium nanking</name>
    <dbReference type="NCBI Taxonomy" id="29729"/>
    <lineage>
        <taxon>Eukaryota</taxon>
        <taxon>Viridiplantae</taxon>
        <taxon>Streptophyta</taxon>
        <taxon>Embryophyta</taxon>
        <taxon>Tracheophyta</taxon>
        <taxon>Spermatophyta</taxon>
        <taxon>Magnoliopsida</taxon>
        <taxon>eudicotyledons</taxon>
        <taxon>Gunneridae</taxon>
        <taxon>Pentapetalae</taxon>
        <taxon>rosids</taxon>
        <taxon>malvids</taxon>
        <taxon>Malvales</taxon>
        <taxon>Malvaceae</taxon>
        <taxon>Malvoideae</taxon>
        <taxon>Gossypium</taxon>
    </lineage>
</organism>
<reference evidence="3" key="1">
    <citation type="submission" date="2014-09" db="EMBL/GenBank/DDBJ databases">
        <authorList>
            <person name="Mudge J."/>
            <person name="Ramaraj T."/>
            <person name="Lindquist I.E."/>
            <person name="Bharti A.K."/>
            <person name="Sundararajan A."/>
            <person name="Cameron C.T."/>
            <person name="Woodward J.E."/>
            <person name="May G.D."/>
            <person name="Brubaker C."/>
            <person name="Broadhvest J."/>
            <person name="Wilkins T.A."/>
        </authorList>
    </citation>
    <scope>NUCLEOTIDE SEQUENCE</scope>
    <source>
        <strain evidence="3">cv. AKA8401</strain>
    </source>
</reference>
<accession>A0A0B0P578</accession>
<evidence type="ECO:0000256" key="1">
    <source>
        <dbReference type="SAM" id="Phobius"/>
    </source>
</evidence>
<evidence type="ECO:0000313" key="3">
    <source>
        <dbReference type="Proteomes" id="UP000032142"/>
    </source>
</evidence>
<dbReference type="AlphaFoldDB" id="A0A0B0P578"/>
<keyword evidence="1" id="KW-1133">Transmembrane helix</keyword>
<keyword evidence="3" id="KW-1185">Reference proteome</keyword>
<name>A0A0B0P578_GOSAR</name>
<evidence type="ECO:0000313" key="2">
    <source>
        <dbReference type="EMBL" id="KHG20062.1"/>
    </source>
</evidence>
<keyword evidence="1" id="KW-0812">Transmembrane</keyword>
<feature type="transmembrane region" description="Helical" evidence="1">
    <location>
        <begin position="12"/>
        <end position="31"/>
    </location>
</feature>
<sequence>MAKYYLIPHNSYTVHIFSIHLHLYIYLSFILKHSIHFKRTRIGYISHIIIRFSEWPLNSSES</sequence>
<proteinExistence type="predicted"/>
<dbReference type="Proteomes" id="UP000032142">
    <property type="component" value="Unassembled WGS sequence"/>
</dbReference>
<protein>
    <submittedName>
        <fullName evidence="2">Uncharacterized protein</fullName>
    </submittedName>
</protein>
<dbReference type="EMBL" id="KN414744">
    <property type="protein sequence ID" value="KHG20062.1"/>
    <property type="molecule type" value="Genomic_DNA"/>
</dbReference>